<evidence type="ECO:0000313" key="1">
    <source>
        <dbReference type="EMBL" id="SDH49599.1"/>
    </source>
</evidence>
<protein>
    <submittedName>
        <fullName evidence="1">Uncharacterized protein</fullName>
    </submittedName>
</protein>
<dbReference type="Proteomes" id="UP000199705">
    <property type="component" value="Unassembled WGS sequence"/>
</dbReference>
<dbReference type="EMBL" id="FNCG01000010">
    <property type="protein sequence ID" value="SDH49599.1"/>
    <property type="molecule type" value="Genomic_DNA"/>
</dbReference>
<sequence>MDEQSNSNQPPSFTTLTDIMERFQTVPYDQFQQELQSWFEQSLAKQKGLNNAEELQQCPDLQQLLALVAKIYHRAEVSQTLSDHQITQSHDQE</sequence>
<evidence type="ECO:0000313" key="2">
    <source>
        <dbReference type="Proteomes" id="UP000199705"/>
    </source>
</evidence>
<keyword evidence="2" id="KW-1185">Reference proteome</keyword>
<name>A0A1G8CWW3_9SPHI</name>
<gene>
    <name evidence="1" type="ORF">SAMN05192573_11054</name>
</gene>
<organism evidence="1 2">
    <name type="scientific">Mucilaginibacter gossypii</name>
    <dbReference type="NCBI Taxonomy" id="551996"/>
    <lineage>
        <taxon>Bacteria</taxon>
        <taxon>Pseudomonadati</taxon>
        <taxon>Bacteroidota</taxon>
        <taxon>Sphingobacteriia</taxon>
        <taxon>Sphingobacteriales</taxon>
        <taxon>Sphingobacteriaceae</taxon>
        <taxon>Mucilaginibacter</taxon>
    </lineage>
</organism>
<accession>A0A1G8CWW3</accession>
<reference evidence="2" key="1">
    <citation type="submission" date="2016-10" db="EMBL/GenBank/DDBJ databases">
        <authorList>
            <person name="Varghese N."/>
            <person name="Submissions S."/>
        </authorList>
    </citation>
    <scope>NUCLEOTIDE SEQUENCE [LARGE SCALE GENOMIC DNA]</scope>
    <source>
        <strain evidence="2">Gh-67</strain>
    </source>
</reference>
<dbReference type="AlphaFoldDB" id="A0A1G8CWW3"/>
<proteinExistence type="predicted"/>
<dbReference type="RefSeq" id="WP_143020811.1">
    <property type="nucleotide sequence ID" value="NZ_FNCG01000010.1"/>
</dbReference>